<dbReference type="KEGG" id="hje:HacjB3_05715"/>
<keyword evidence="5" id="KW-1185">Reference proteome</keyword>
<dbReference type="HOGENOM" id="CLU_3194379_0_0_2"/>
<name>D8JA12_HALJB</name>
<dbReference type="RefSeq" id="WP_008414695.1">
    <property type="nucleotide sequence ID" value="NZ_AOHV01000011.1"/>
</dbReference>
<organism evidence="2 4">
    <name type="scientific">Halalkalicoccus jeotgali (strain DSM 18796 / CECT 7217 / JCM 14584 / KCTC 4019 / B3)</name>
    <dbReference type="NCBI Taxonomy" id="795797"/>
    <lineage>
        <taxon>Archaea</taxon>
        <taxon>Methanobacteriati</taxon>
        <taxon>Methanobacteriota</taxon>
        <taxon>Stenosarchaea group</taxon>
        <taxon>Halobacteria</taxon>
        <taxon>Halobacteriales</taxon>
        <taxon>Halococcaceae</taxon>
        <taxon>Halalkalicoccus</taxon>
    </lineage>
</organism>
<protein>
    <submittedName>
        <fullName evidence="2">Uncharacterized protein</fullName>
    </submittedName>
</protein>
<evidence type="ECO:0000256" key="1">
    <source>
        <dbReference type="SAM" id="Phobius"/>
    </source>
</evidence>
<dbReference type="EMBL" id="AOHV01000011">
    <property type="protein sequence ID" value="ELY40106.1"/>
    <property type="molecule type" value="Genomic_DNA"/>
</dbReference>
<evidence type="ECO:0000313" key="4">
    <source>
        <dbReference type="Proteomes" id="UP000000390"/>
    </source>
</evidence>
<keyword evidence="1" id="KW-0812">Transmembrane</keyword>
<dbReference type="AlphaFoldDB" id="D8JA12"/>
<dbReference type="Proteomes" id="UP000011645">
    <property type="component" value="Unassembled WGS sequence"/>
</dbReference>
<evidence type="ECO:0000313" key="3">
    <source>
        <dbReference type="EMBL" id="ELY40106.1"/>
    </source>
</evidence>
<dbReference type="EMBL" id="CP002062">
    <property type="protein sequence ID" value="ADJ14534.1"/>
    <property type="molecule type" value="Genomic_DNA"/>
</dbReference>
<keyword evidence="1" id="KW-1133">Transmembrane helix</keyword>
<dbReference type="STRING" id="795797.HacjB3_05715"/>
<dbReference type="Proteomes" id="UP000000390">
    <property type="component" value="Chromosome"/>
</dbReference>
<proteinExistence type="predicted"/>
<accession>D8JA12</accession>
<feature type="transmembrane region" description="Helical" evidence="1">
    <location>
        <begin position="25"/>
        <end position="42"/>
    </location>
</feature>
<sequence>MVMERDDGTPLSGQISAYWTGLDRGWQAVILGVAVVGLHWMGQAI</sequence>
<evidence type="ECO:0000313" key="5">
    <source>
        <dbReference type="Proteomes" id="UP000011645"/>
    </source>
</evidence>
<gene>
    <name evidence="2" type="ordered locus">HacjB3_05715</name>
    <name evidence="3" type="ORF">C497_04080</name>
</gene>
<reference evidence="3 5" key="2">
    <citation type="journal article" date="2014" name="PLoS Genet.">
        <title>Phylogenetically driven sequencing of extremely halophilic archaea reveals strategies for static and dynamic osmo-response.</title>
        <authorList>
            <person name="Becker E.A."/>
            <person name="Seitzer P.M."/>
            <person name="Tritt A."/>
            <person name="Larsen D."/>
            <person name="Krusor M."/>
            <person name="Yao A.I."/>
            <person name="Wu D."/>
            <person name="Madern D."/>
            <person name="Eisen J.A."/>
            <person name="Darling A.E."/>
            <person name="Facciotti M.T."/>
        </authorList>
    </citation>
    <scope>NUCLEOTIDE SEQUENCE [LARGE SCALE GENOMIC DNA]</scope>
    <source>
        <strain evidence="3">B3</strain>
        <strain evidence="5">DSM 18796 / CECT 7217 / JCM 14584 / KCTC 4019 / B3</strain>
    </source>
</reference>
<dbReference type="PATRIC" id="fig|795797.18.peg.1141"/>
<keyword evidence="1" id="KW-0472">Membrane</keyword>
<reference evidence="2 4" key="1">
    <citation type="journal article" date="2010" name="J. Bacteriol.">
        <title>Complete genome sequence of Halalkalicoccus jeotgali B3(T), an extremely halophilic archaeon.</title>
        <authorList>
            <person name="Roh S.W."/>
            <person name="Nam Y.D."/>
            <person name="Nam S.H."/>
            <person name="Choi S.H."/>
            <person name="Park H.S."/>
            <person name="Bae J.W."/>
        </authorList>
    </citation>
    <scope>NUCLEOTIDE SEQUENCE [LARGE SCALE GENOMIC DNA]</scope>
    <source>
        <strain evidence="2">B3</strain>
        <strain evidence="4">DSM 18796 / CECT 7217 / JCM 14584 / KCTC 4019 / B3</strain>
    </source>
</reference>
<evidence type="ECO:0000313" key="2">
    <source>
        <dbReference type="EMBL" id="ADJ14534.1"/>
    </source>
</evidence>